<dbReference type="Pfam" id="PF01019">
    <property type="entry name" value="G_glu_transpept"/>
    <property type="match status" value="1"/>
</dbReference>
<dbReference type="SUPFAM" id="SSF56235">
    <property type="entry name" value="N-terminal nucleophile aminohydrolases (Ntn hydrolases)"/>
    <property type="match status" value="1"/>
</dbReference>
<dbReference type="EMBL" id="FOHX01000002">
    <property type="protein sequence ID" value="SET13691.1"/>
    <property type="molecule type" value="Genomic_DNA"/>
</dbReference>
<evidence type="ECO:0000256" key="3">
    <source>
        <dbReference type="ARBA" id="ARBA00022801"/>
    </source>
</evidence>
<dbReference type="PANTHER" id="PTHR43199">
    <property type="entry name" value="GLUTATHIONE HYDROLASE"/>
    <property type="match status" value="1"/>
</dbReference>
<evidence type="ECO:0000313" key="6">
    <source>
        <dbReference type="EMBL" id="SET13691.1"/>
    </source>
</evidence>
<dbReference type="OrthoDB" id="9781342at2"/>
<dbReference type="InterPro" id="IPR043137">
    <property type="entry name" value="GGT_ssub_C"/>
</dbReference>
<comment type="similarity">
    <text evidence="1">Belongs to the gamma-glutamyltransferase family.</text>
</comment>
<gene>
    <name evidence="6" type="ORF">SAMN05421811_102151</name>
</gene>
<name>A0A1I0C3R5_9ACTN</name>
<feature type="compositionally biased region" description="Gly residues" evidence="5">
    <location>
        <begin position="1"/>
        <end position="20"/>
    </location>
</feature>
<reference evidence="6 7" key="1">
    <citation type="submission" date="2016-10" db="EMBL/GenBank/DDBJ databases">
        <authorList>
            <person name="de Groot N.N."/>
        </authorList>
    </citation>
    <scope>NUCLEOTIDE SEQUENCE [LARGE SCALE GENOMIC DNA]</scope>
    <source>
        <strain evidence="6 7">CGMCC 4.5598</strain>
    </source>
</reference>
<evidence type="ECO:0000313" key="7">
    <source>
        <dbReference type="Proteomes" id="UP000199361"/>
    </source>
</evidence>
<dbReference type="STRING" id="568860.SAMN05421811_102151"/>
<feature type="region of interest" description="Disordered" evidence="5">
    <location>
        <begin position="1"/>
        <end position="23"/>
    </location>
</feature>
<keyword evidence="2" id="KW-0808">Transferase</keyword>
<sequence>MPGRADGGGVGGGRVGGGGLVTAPDPRAAEAGAAMLRAGGSAVDAAVATAFATGVVEPFMSGVGGGAWLVIREPGASTATTVSGPIRAPALATPEMFPLVPSGPGTGLYGWPAVRDGANIVGPLSVGVPGAVAALCHAHARFGRLPLAQVLAPAIELAEDGHETNWFASAAICTDARTLRRFRSSAELFLPDGLPLRGPSMGPGDRLVQPRLARVLREIAAGGPDAFYRGRAARAIASTLAAAGGLLREADFAGYQAEERQIAPIEIGTIVAGATVAGAVGAGGIGADGIGVGGTGTGAFGTGGLGTGGLGTGGLRLYGPAATGVITVAEALQLADAARRRGLPPGPALWARVLSQAMDDRLREVTTDEPGPWTRLATAEYAAEVVDGWLAGRDPGPREAGGPPKAGCTSHMSAVDGDGMTVALTQTVLDLFGSRIVEPETGILLNDGMMYFDPRPGQVTSVAPGAAGLSAVSPLILEGPGGAEATLGASGGRRIISAVAQIAARWHDGADLQEAVSAPRLHAEGRRVWLDRRAAAADERAAGELAAAGFDVQIVAEEPTTWHFARPNGIARRAGDRWAAGVDLMKPYGVGVPTP</sequence>
<organism evidence="6 7">
    <name type="scientific">Nonomuraea wenchangensis</name>
    <dbReference type="NCBI Taxonomy" id="568860"/>
    <lineage>
        <taxon>Bacteria</taxon>
        <taxon>Bacillati</taxon>
        <taxon>Actinomycetota</taxon>
        <taxon>Actinomycetes</taxon>
        <taxon>Streptosporangiales</taxon>
        <taxon>Streptosporangiaceae</taxon>
        <taxon>Nonomuraea</taxon>
    </lineage>
</organism>
<dbReference type="PRINTS" id="PR01210">
    <property type="entry name" value="GGTRANSPTASE"/>
</dbReference>
<dbReference type="GO" id="GO:0016740">
    <property type="term" value="F:transferase activity"/>
    <property type="evidence" value="ECO:0007669"/>
    <property type="project" value="UniProtKB-KW"/>
</dbReference>
<evidence type="ECO:0000256" key="2">
    <source>
        <dbReference type="ARBA" id="ARBA00022679"/>
    </source>
</evidence>
<keyword evidence="4" id="KW-0865">Zymogen</keyword>
<keyword evidence="7" id="KW-1185">Reference proteome</keyword>
<evidence type="ECO:0000256" key="5">
    <source>
        <dbReference type="SAM" id="MobiDB-lite"/>
    </source>
</evidence>
<proteinExistence type="inferred from homology"/>
<protein>
    <submittedName>
        <fullName evidence="6">Gamma-glutamyltranspeptidase / glutathione hydrolase</fullName>
    </submittedName>
</protein>
<evidence type="ECO:0000256" key="1">
    <source>
        <dbReference type="ARBA" id="ARBA00009381"/>
    </source>
</evidence>
<keyword evidence="3 6" id="KW-0378">Hydrolase</keyword>
<dbReference type="PANTHER" id="PTHR43199:SF1">
    <property type="entry name" value="GLUTATHIONE HYDROLASE PROENZYME"/>
    <property type="match status" value="1"/>
</dbReference>
<dbReference type="GO" id="GO:0016787">
    <property type="term" value="F:hydrolase activity"/>
    <property type="evidence" value="ECO:0007669"/>
    <property type="project" value="UniProtKB-KW"/>
</dbReference>
<dbReference type="InterPro" id="IPR051792">
    <property type="entry name" value="GGT_bact"/>
</dbReference>
<accession>A0A1I0C3R5</accession>
<dbReference type="Gene3D" id="3.60.20.40">
    <property type="match status" value="1"/>
</dbReference>
<dbReference type="Proteomes" id="UP000199361">
    <property type="component" value="Unassembled WGS sequence"/>
</dbReference>
<dbReference type="RefSeq" id="WP_091077543.1">
    <property type="nucleotide sequence ID" value="NZ_FOHX01000002.1"/>
</dbReference>
<dbReference type="AlphaFoldDB" id="A0A1I0C3R5"/>
<dbReference type="InterPro" id="IPR029055">
    <property type="entry name" value="Ntn_hydrolases_N"/>
</dbReference>
<evidence type="ECO:0000256" key="4">
    <source>
        <dbReference type="ARBA" id="ARBA00023145"/>
    </source>
</evidence>